<dbReference type="SMART" id="SM01332">
    <property type="entry name" value="Cyclin_C"/>
    <property type="match status" value="1"/>
</dbReference>
<feature type="domain" description="Cyclin-like" evidence="8">
    <location>
        <begin position="861"/>
        <end position="945"/>
    </location>
</feature>
<evidence type="ECO:0008006" key="12">
    <source>
        <dbReference type="Google" id="ProtNLM"/>
    </source>
</evidence>
<dbReference type="InterPro" id="IPR039640">
    <property type="entry name" value="SCAB"/>
</dbReference>
<reference evidence="10" key="1">
    <citation type="journal article" date="2021" name="bioRxiv">
        <title>Whole Genome Assembly and Annotation of Northern Wild Rice, Zizania palustris L., Supports a Whole Genome Duplication in the Zizania Genus.</title>
        <authorList>
            <person name="Haas M."/>
            <person name="Kono T."/>
            <person name="Macchietto M."/>
            <person name="Millas R."/>
            <person name="McGilp L."/>
            <person name="Shao M."/>
            <person name="Duquette J."/>
            <person name="Hirsch C.N."/>
            <person name="Kimball J."/>
        </authorList>
    </citation>
    <scope>NUCLEOTIDE SEQUENCE</scope>
    <source>
        <tissue evidence="10">Fresh leaf tissue</tissue>
    </source>
</reference>
<dbReference type="Proteomes" id="UP000729402">
    <property type="component" value="Unassembled WGS sequence"/>
</dbReference>
<evidence type="ECO:0000256" key="3">
    <source>
        <dbReference type="ARBA" id="ARBA00023127"/>
    </source>
</evidence>
<keyword evidence="6" id="KW-0175">Coiled coil</keyword>
<dbReference type="CDD" id="cd20511">
    <property type="entry name" value="CYCLIN_AtCycB-like_rpt2"/>
    <property type="match status" value="1"/>
</dbReference>
<dbReference type="PROSITE" id="PS00292">
    <property type="entry name" value="CYCLINS"/>
    <property type="match status" value="1"/>
</dbReference>
<dbReference type="InterPro" id="IPR006671">
    <property type="entry name" value="Cyclin_N"/>
</dbReference>
<dbReference type="Pfam" id="PF00134">
    <property type="entry name" value="Cyclin_N"/>
    <property type="match status" value="1"/>
</dbReference>
<evidence type="ECO:0000256" key="4">
    <source>
        <dbReference type="ARBA" id="ARBA00023306"/>
    </source>
</evidence>
<dbReference type="PANTHER" id="PTHR31172:SF3">
    <property type="entry name" value="STOMATAL CLOSURE-RELATED ACTIN-BINDING PROTEIN 1"/>
    <property type="match status" value="1"/>
</dbReference>
<dbReference type="Pfam" id="PF16711">
    <property type="entry name" value="SCAB-ABD"/>
    <property type="match status" value="1"/>
</dbReference>
<evidence type="ECO:0000313" key="11">
    <source>
        <dbReference type="Proteomes" id="UP000729402"/>
    </source>
</evidence>
<evidence type="ECO:0000256" key="5">
    <source>
        <dbReference type="RuleBase" id="RU000383"/>
    </source>
</evidence>
<feature type="domain" description="Cyclin C-terminal" evidence="9">
    <location>
        <begin position="954"/>
        <end position="1077"/>
    </location>
</feature>
<dbReference type="AlphaFoldDB" id="A0A8J5V2F4"/>
<dbReference type="Pfam" id="PF17684">
    <property type="entry name" value="SCAB-PH"/>
    <property type="match status" value="1"/>
</dbReference>
<sequence length="1086" mass="120158">MNCKHFGFKRIRIPQMTRVIHDSGEGMQKEALAMVSSDVNFPKGHFPDYKIGPNNQIIDPEETHEVVPLKEIVAKETSQLLEQRRRLSVRDLKEKFEKGLSGASKLSEEAKRREAASLDRQVLLKKLRDVLDTLKGRVAGRNRDDADEAISLVEALAVQLTQREGELIYEKAEVKKLASFLKQATEDARKVAEEERALALGEIEKARAAIAKVEKGLQEHDAASSSREKEEIEGLRKEVREARRIKMLHQPSKVMDMEFELKALRNLISEKNQLCNQLMKELAMIKRLEEDSSDLFELEGSDILGSQFCIIPRFDGAPDITSCPTQWYRVISGGDRNLILGATKLTYAPEPFDVGRLLQAEIVMNAEKVTIQTNGPINPAAGLERYVDSLLKRTDVEFNVVVTQMNGNDYSSNSVHVFHIGKMRIKLRKGWSTKARESYSTTMKLCGSRGGGNAAAKAVFWQARKGLSYTLAFETDRDRNAAVMLARKFASNCNITLTGPGDQVHAAAPLPAAPLPVKARRPTWVRPNLALPLHPSFPSLYLALLPAPPPRTVPTDRTRTLTPSIDQGKVERGEGGREALAAAAARSPVELAGAEVAALAGGEEGSRAARLQSFFASVLSGLFGQGEQGEEMATRNQNDAAPPQLQNIGNVAALGKQKAVVAGRPDAKNRRALGDIGNVVNVRLPEGKPLQQAPAGHPVTRNFGAQLLKNAQANAAANKQNAIAPAAVARPAPRQARKAPAKHAPPPPEHVIEISSDSDESMKQKSEGSASSVRKCSRKKVINTLTAVLTARSKVACGISDKPRQVIDDIDKLDGDNELAVVDYIEDIYKFYKLAENECRPCDYINSQVEINSKMRAILVDWIIEVHHKFELMPETLYLSMYVIDRYLSMQPVLRRELQLVGVSSMLIACKYEEIWAPEVSDFIQISDSAYTREQILSMEKRILNRLQWNLTVPTPYVFVVRYLKAAASADIENDKEMEHMVFFFAELALMQYGLVTSLPSKVAASAVYAARLTLKKKSPLWTDTLKHHTGFTESQIMECAKLLVTSHSTAPESKLKVVYKKYSSEQFGGVALRPPAVELCKINGD</sequence>
<feature type="coiled-coil region" evidence="6">
    <location>
        <begin position="189"/>
        <end position="291"/>
    </location>
</feature>
<accession>A0A8J5V2F4</accession>
<evidence type="ECO:0000313" key="10">
    <source>
        <dbReference type="EMBL" id="KAG8055067.1"/>
    </source>
</evidence>
<dbReference type="InterPro" id="IPR041144">
    <property type="entry name" value="SCAB-PH"/>
</dbReference>
<dbReference type="CDD" id="cd13232">
    <property type="entry name" value="Ig-PH_SCAB1"/>
    <property type="match status" value="1"/>
</dbReference>
<feature type="compositionally biased region" description="Low complexity" evidence="7">
    <location>
        <begin position="724"/>
        <end position="734"/>
    </location>
</feature>
<gene>
    <name evidence="10" type="ORF">GUJ93_ZPchr0001g32630</name>
</gene>
<dbReference type="Pfam" id="PF02984">
    <property type="entry name" value="Cyclin_C"/>
    <property type="match status" value="1"/>
</dbReference>
<dbReference type="GO" id="GO:0007015">
    <property type="term" value="P:actin filament organization"/>
    <property type="evidence" value="ECO:0007669"/>
    <property type="project" value="InterPro"/>
</dbReference>
<dbReference type="EMBL" id="JAAALK010000288">
    <property type="protein sequence ID" value="KAG8055067.1"/>
    <property type="molecule type" value="Genomic_DNA"/>
</dbReference>
<evidence type="ECO:0000256" key="1">
    <source>
        <dbReference type="ARBA" id="ARBA00006955"/>
    </source>
</evidence>
<keyword evidence="2" id="KW-0132">Cell division</keyword>
<dbReference type="InterPro" id="IPR004367">
    <property type="entry name" value="Cyclin_C-dom"/>
</dbReference>
<dbReference type="InterPro" id="IPR048258">
    <property type="entry name" value="Cyclins_cyclin-box"/>
</dbReference>
<protein>
    <recommendedName>
        <fullName evidence="12">Cyclin N-terminal domain-containing protein</fullName>
    </recommendedName>
</protein>
<dbReference type="InterPro" id="IPR032009">
    <property type="entry name" value="SCAB_CC"/>
</dbReference>
<dbReference type="GO" id="GO:0003779">
    <property type="term" value="F:actin binding"/>
    <property type="evidence" value="ECO:0007669"/>
    <property type="project" value="InterPro"/>
</dbReference>
<dbReference type="GO" id="GO:0051301">
    <property type="term" value="P:cell division"/>
    <property type="evidence" value="ECO:0007669"/>
    <property type="project" value="UniProtKB-KW"/>
</dbReference>
<evidence type="ECO:0000259" key="8">
    <source>
        <dbReference type="SMART" id="SM00385"/>
    </source>
</evidence>
<dbReference type="Pfam" id="PF16712">
    <property type="entry name" value="SCAB_CC"/>
    <property type="match status" value="1"/>
</dbReference>
<name>A0A8J5V2F4_ZIZPA</name>
<dbReference type="InterPro" id="IPR013763">
    <property type="entry name" value="Cyclin-like_dom"/>
</dbReference>
<organism evidence="10 11">
    <name type="scientific">Zizania palustris</name>
    <name type="common">Northern wild rice</name>
    <dbReference type="NCBI Taxonomy" id="103762"/>
    <lineage>
        <taxon>Eukaryota</taxon>
        <taxon>Viridiplantae</taxon>
        <taxon>Streptophyta</taxon>
        <taxon>Embryophyta</taxon>
        <taxon>Tracheophyta</taxon>
        <taxon>Spermatophyta</taxon>
        <taxon>Magnoliopsida</taxon>
        <taxon>Liliopsida</taxon>
        <taxon>Poales</taxon>
        <taxon>Poaceae</taxon>
        <taxon>BOP clade</taxon>
        <taxon>Oryzoideae</taxon>
        <taxon>Oryzeae</taxon>
        <taxon>Zizaniinae</taxon>
        <taxon>Zizania</taxon>
    </lineage>
</organism>
<evidence type="ECO:0000256" key="6">
    <source>
        <dbReference type="SAM" id="Coils"/>
    </source>
</evidence>
<keyword evidence="11" id="KW-1185">Reference proteome</keyword>
<feature type="domain" description="Cyclin-like" evidence="8">
    <location>
        <begin position="958"/>
        <end position="1046"/>
    </location>
</feature>
<dbReference type="GO" id="GO:0010119">
    <property type="term" value="P:regulation of stomatal movement"/>
    <property type="evidence" value="ECO:0007669"/>
    <property type="project" value="InterPro"/>
</dbReference>
<dbReference type="FunFam" id="1.10.472.10:FF:000032">
    <property type="entry name" value="G2/mitotic-specific cyclin-1"/>
    <property type="match status" value="1"/>
</dbReference>
<comment type="caution">
    <text evidence="10">The sequence shown here is derived from an EMBL/GenBank/DDBJ whole genome shotgun (WGS) entry which is preliminary data.</text>
</comment>
<dbReference type="OrthoDB" id="2014217at2759"/>
<dbReference type="InterPro" id="IPR032015">
    <property type="entry name" value="SCAB-Ig"/>
</dbReference>
<keyword evidence="4" id="KW-0131">Cell cycle</keyword>
<keyword evidence="3 5" id="KW-0195">Cyclin</keyword>
<evidence type="ECO:0000256" key="2">
    <source>
        <dbReference type="ARBA" id="ARBA00022618"/>
    </source>
</evidence>
<comment type="similarity">
    <text evidence="1">Belongs to the cyclin family. Cyclin AB subfamily.</text>
</comment>
<proteinExistence type="inferred from homology"/>
<evidence type="ECO:0000259" key="9">
    <source>
        <dbReference type="SMART" id="SM01332"/>
    </source>
</evidence>
<dbReference type="InterPro" id="IPR032012">
    <property type="entry name" value="SCAB-ABD"/>
</dbReference>
<reference evidence="10" key="2">
    <citation type="submission" date="2021-02" db="EMBL/GenBank/DDBJ databases">
        <authorList>
            <person name="Kimball J.A."/>
            <person name="Haas M.W."/>
            <person name="Macchietto M."/>
            <person name="Kono T."/>
            <person name="Duquette J."/>
            <person name="Shao M."/>
        </authorList>
    </citation>
    <scope>NUCLEOTIDE SEQUENCE</scope>
    <source>
        <tissue evidence="10">Fresh leaf tissue</tissue>
    </source>
</reference>
<evidence type="ECO:0000256" key="7">
    <source>
        <dbReference type="SAM" id="MobiDB-lite"/>
    </source>
</evidence>
<dbReference type="PANTHER" id="PTHR31172">
    <property type="entry name" value="STOMATAL CLOSURE-RELATED ACTIN-BINDING PROTEIN 1"/>
    <property type="match status" value="1"/>
</dbReference>
<dbReference type="GO" id="GO:0010332">
    <property type="term" value="P:response to gamma radiation"/>
    <property type="evidence" value="ECO:0007669"/>
    <property type="project" value="UniProtKB-ARBA"/>
</dbReference>
<dbReference type="Pfam" id="PF16709">
    <property type="entry name" value="SCAB-Ig"/>
    <property type="match status" value="1"/>
</dbReference>
<dbReference type="SMART" id="SM00385">
    <property type="entry name" value="CYCLIN"/>
    <property type="match status" value="2"/>
</dbReference>
<feature type="region of interest" description="Disordered" evidence="7">
    <location>
        <begin position="724"/>
        <end position="773"/>
    </location>
</feature>